<sequence>MIKGTGKFLLVIVGPTAVGKTNLCLKLAKKFETEIISCDSRQFFKEMNLGTAKPTESELNQVKHYFIDSLSIFDDYDAKMFENEVLDLLNEKFQSKNLMIMTGGSGLYVDAICKGFDDIPEIDPSIRASLIQLFENEGIGVLQENLKKIDPIYYDAVDLNNPQRLMRAIEVYEGTGKPYSSFRSKKKVKRPFDIIKIGLRRDREELYDRIDQRMDDMIQQGLFEEASSLFPFKHLNALHTVGYSEIFRYLEGDYDREEAIRLLKRNSRRYAKRQMTWFNRDEEITWFDPSQFEEVSSFVANQIAL</sequence>
<dbReference type="SUPFAM" id="SSF52540">
    <property type="entry name" value="P-loop containing nucleoside triphosphate hydrolases"/>
    <property type="match status" value="1"/>
</dbReference>
<comment type="subunit">
    <text evidence="10">Monomer.</text>
</comment>
<name>A0ABV8ENR0_9BACT</name>
<dbReference type="PANTHER" id="PTHR11088:SF60">
    <property type="entry name" value="TRNA DIMETHYLALLYLTRANSFERASE"/>
    <property type="match status" value="1"/>
</dbReference>
<comment type="caution">
    <text evidence="10">Lacks conserved residue(s) required for the propagation of feature annotation.</text>
</comment>
<keyword evidence="5 10" id="KW-0819">tRNA processing</keyword>
<keyword evidence="7 10" id="KW-0067">ATP-binding</keyword>
<dbReference type="HAMAP" id="MF_00185">
    <property type="entry name" value="IPP_trans"/>
    <property type="match status" value="1"/>
</dbReference>
<reference evidence="15" key="1">
    <citation type="journal article" date="2019" name="Int. J. Syst. Evol. Microbiol.">
        <title>The Global Catalogue of Microorganisms (GCM) 10K type strain sequencing project: providing services to taxonomists for standard genome sequencing and annotation.</title>
        <authorList>
            <consortium name="The Broad Institute Genomics Platform"/>
            <consortium name="The Broad Institute Genome Sequencing Center for Infectious Disease"/>
            <person name="Wu L."/>
            <person name="Ma J."/>
        </authorList>
    </citation>
    <scope>NUCLEOTIDE SEQUENCE [LARGE SCALE GENOMIC DNA]</scope>
    <source>
        <strain evidence="15">CECT 8551</strain>
    </source>
</reference>
<comment type="function">
    <text evidence="2 10 12">Catalyzes the transfer of a dimethylallyl group onto the adenine at position 37 in tRNAs that read codons beginning with uridine, leading to the formation of N6-(dimethylallyl)adenosine (i(6)A).</text>
</comment>
<dbReference type="Pfam" id="PF01715">
    <property type="entry name" value="IPPT"/>
    <property type="match status" value="1"/>
</dbReference>
<comment type="cofactor">
    <cofactor evidence="1 10">
        <name>Mg(2+)</name>
        <dbReference type="ChEBI" id="CHEBI:18420"/>
    </cofactor>
</comment>
<dbReference type="RefSeq" id="WP_376856782.1">
    <property type="nucleotide sequence ID" value="NZ_JAKZGR010000013.1"/>
</dbReference>
<accession>A0ABV8ENR0</accession>
<evidence type="ECO:0000256" key="9">
    <source>
        <dbReference type="ARBA" id="ARBA00049563"/>
    </source>
</evidence>
<keyword evidence="6 10" id="KW-0547">Nucleotide-binding</keyword>
<proteinExistence type="inferred from homology"/>
<comment type="similarity">
    <text evidence="3 10 13">Belongs to the IPP transferase family.</text>
</comment>
<comment type="caution">
    <text evidence="14">The sequence shown here is derived from an EMBL/GenBank/DDBJ whole genome shotgun (WGS) entry which is preliminary data.</text>
</comment>
<evidence type="ECO:0000256" key="4">
    <source>
        <dbReference type="ARBA" id="ARBA00022679"/>
    </source>
</evidence>
<comment type="catalytic activity">
    <reaction evidence="9 10 11">
        <text>adenosine(37) in tRNA + dimethylallyl diphosphate = N(6)-dimethylallyladenosine(37) in tRNA + diphosphate</text>
        <dbReference type="Rhea" id="RHEA:26482"/>
        <dbReference type="Rhea" id="RHEA-COMP:10162"/>
        <dbReference type="Rhea" id="RHEA-COMP:10375"/>
        <dbReference type="ChEBI" id="CHEBI:33019"/>
        <dbReference type="ChEBI" id="CHEBI:57623"/>
        <dbReference type="ChEBI" id="CHEBI:74411"/>
        <dbReference type="ChEBI" id="CHEBI:74415"/>
        <dbReference type="EC" id="2.5.1.75"/>
    </reaction>
</comment>
<dbReference type="InterPro" id="IPR018022">
    <property type="entry name" value="IPT"/>
</dbReference>
<evidence type="ECO:0000256" key="13">
    <source>
        <dbReference type="RuleBase" id="RU003785"/>
    </source>
</evidence>
<dbReference type="Gene3D" id="1.10.20.140">
    <property type="match status" value="1"/>
</dbReference>
<feature type="binding site" evidence="10">
    <location>
        <begin position="16"/>
        <end position="21"/>
    </location>
    <ligand>
        <name>substrate</name>
    </ligand>
</feature>
<evidence type="ECO:0000256" key="6">
    <source>
        <dbReference type="ARBA" id="ARBA00022741"/>
    </source>
</evidence>
<feature type="region of interest" description="Interaction with substrate tRNA" evidence="10">
    <location>
        <begin position="163"/>
        <end position="167"/>
    </location>
</feature>
<dbReference type="Gene3D" id="3.40.50.300">
    <property type="entry name" value="P-loop containing nucleotide triphosphate hydrolases"/>
    <property type="match status" value="1"/>
</dbReference>
<evidence type="ECO:0000256" key="10">
    <source>
        <dbReference type="HAMAP-Rule" id="MF_00185"/>
    </source>
</evidence>
<dbReference type="EC" id="2.5.1.75" evidence="10"/>
<gene>
    <name evidence="10 14" type="primary">miaA</name>
    <name evidence="14" type="ORF">ACFOUP_09520</name>
</gene>
<dbReference type="EMBL" id="JBHSAV010000045">
    <property type="protein sequence ID" value="MFC3976612.1"/>
    <property type="molecule type" value="Genomic_DNA"/>
</dbReference>
<evidence type="ECO:0000256" key="8">
    <source>
        <dbReference type="ARBA" id="ARBA00022842"/>
    </source>
</evidence>
<keyword evidence="4 10" id="KW-0808">Transferase</keyword>
<dbReference type="InterPro" id="IPR039657">
    <property type="entry name" value="Dimethylallyltransferase"/>
</dbReference>
<feature type="binding site" evidence="10">
    <location>
        <begin position="14"/>
        <end position="21"/>
    </location>
    <ligand>
        <name>ATP</name>
        <dbReference type="ChEBI" id="CHEBI:30616"/>
    </ligand>
</feature>
<dbReference type="InterPro" id="IPR027417">
    <property type="entry name" value="P-loop_NTPase"/>
</dbReference>
<dbReference type="Proteomes" id="UP001595766">
    <property type="component" value="Unassembled WGS sequence"/>
</dbReference>
<evidence type="ECO:0000256" key="5">
    <source>
        <dbReference type="ARBA" id="ARBA00022694"/>
    </source>
</evidence>
<keyword evidence="15" id="KW-1185">Reference proteome</keyword>
<evidence type="ECO:0000313" key="15">
    <source>
        <dbReference type="Proteomes" id="UP001595766"/>
    </source>
</evidence>
<dbReference type="NCBIfam" id="TIGR00174">
    <property type="entry name" value="miaA"/>
    <property type="match status" value="1"/>
</dbReference>
<feature type="site" description="Interaction with substrate tRNA" evidence="10">
    <location>
        <position position="105"/>
    </location>
</feature>
<evidence type="ECO:0000256" key="1">
    <source>
        <dbReference type="ARBA" id="ARBA00001946"/>
    </source>
</evidence>
<evidence type="ECO:0000313" key="14">
    <source>
        <dbReference type="EMBL" id="MFC3976612.1"/>
    </source>
</evidence>
<evidence type="ECO:0000256" key="7">
    <source>
        <dbReference type="ARBA" id="ARBA00022840"/>
    </source>
</evidence>
<evidence type="ECO:0000256" key="12">
    <source>
        <dbReference type="RuleBase" id="RU003784"/>
    </source>
</evidence>
<dbReference type="PANTHER" id="PTHR11088">
    <property type="entry name" value="TRNA DIMETHYLALLYLTRANSFERASE"/>
    <property type="match status" value="1"/>
</dbReference>
<feature type="region of interest" description="Interaction with substrate tRNA" evidence="10">
    <location>
        <begin position="39"/>
        <end position="42"/>
    </location>
</feature>
<keyword evidence="8 10" id="KW-0460">Magnesium</keyword>
<feature type="site" description="Interaction with substrate tRNA" evidence="10">
    <location>
        <position position="127"/>
    </location>
</feature>
<evidence type="ECO:0000256" key="11">
    <source>
        <dbReference type="RuleBase" id="RU003783"/>
    </source>
</evidence>
<organism evidence="14 15">
    <name type="scientific">Belliella kenyensis</name>
    <dbReference type="NCBI Taxonomy" id="1472724"/>
    <lineage>
        <taxon>Bacteria</taxon>
        <taxon>Pseudomonadati</taxon>
        <taxon>Bacteroidota</taxon>
        <taxon>Cytophagia</taxon>
        <taxon>Cytophagales</taxon>
        <taxon>Cyclobacteriaceae</taxon>
        <taxon>Belliella</taxon>
    </lineage>
</organism>
<evidence type="ECO:0000256" key="2">
    <source>
        <dbReference type="ARBA" id="ARBA00003213"/>
    </source>
</evidence>
<dbReference type="GO" id="GO:0052381">
    <property type="term" value="F:tRNA dimethylallyltransferase activity"/>
    <property type="evidence" value="ECO:0007669"/>
    <property type="project" value="UniProtKB-EC"/>
</dbReference>
<protein>
    <recommendedName>
        <fullName evidence="10">tRNA dimethylallyltransferase</fullName>
        <ecNumber evidence="10">2.5.1.75</ecNumber>
    </recommendedName>
    <alternativeName>
        <fullName evidence="10">Dimethylallyl diphosphate:tRNA dimethylallyltransferase</fullName>
        <shortName evidence="10">DMAPP:tRNA dimethylallyltransferase</shortName>
        <shortName evidence="10">DMATase</shortName>
    </alternativeName>
    <alternativeName>
        <fullName evidence="10">Isopentenyl-diphosphate:tRNA isopentenyltransferase</fullName>
        <shortName evidence="10">IPP transferase</shortName>
        <shortName evidence="10">IPPT</shortName>
        <shortName evidence="10">IPTase</shortName>
    </alternativeName>
</protein>
<evidence type="ECO:0000256" key="3">
    <source>
        <dbReference type="ARBA" id="ARBA00005842"/>
    </source>
</evidence>